<dbReference type="PROSITE" id="PS00061">
    <property type="entry name" value="ADH_SHORT"/>
    <property type="match status" value="1"/>
</dbReference>
<dbReference type="InterPro" id="IPR020904">
    <property type="entry name" value="Sc_DH/Rdtase_CS"/>
</dbReference>
<sequence length="258" mass="27086">MILGMTTNNARFDGKVALVTGGASGMGLATARRFLDEGAQVVIAGRSEERLREAAEALDAGDRVLTVSTDVTKSADLERLAAAARSHFGHLDVVFANAGAATFKHVEEFTEADYDHVMNANLKGVYFTVQRLLPLLREGGSIVINASWTQYRGFGGGSVYAATKAAVASLTRSLAADLADRGIRVNAVSPGYIATDMFHAAVTSPEEIEAVRARVPLRRIGTSEDVATVVAFLASADAGYVNGVDLLVDGGLANTIVL</sequence>
<dbReference type="SMART" id="SM00822">
    <property type="entry name" value="PKS_KR"/>
    <property type="match status" value="1"/>
</dbReference>
<dbReference type="Proteomes" id="UP001501578">
    <property type="component" value="Unassembled WGS sequence"/>
</dbReference>
<evidence type="ECO:0000313" key="5">
    <source>
        <dbReference type="Proteomes" id="UP001501578"/>
    </source>
</evidence>
<organism evidence="4 5">
    <name type="scientific">Nonomuraea longicatena</name>
    <dbReference type="NCBI Taxonomy" id="83682"/>
    <lineage>
        <taxon>Bacteria</taxon>
        <taxon>Bacillati</taxon>
        <taxon>Actinomycetota</taxon>
        <taxon>Actinomycetes</taxon>
        <taxon>Streptosporangiales</taxon>
        <taxon>Streptosporangiaceae</taxon>
        <taxon>Nonomuraea</taxon>
    </lineage>
</organism>
<keyword evidence="5" id="KW-1185">Reference proteome</keyword>
<gene>
    <name evidence="4" type="ORF">GCM10009560_76380</name>
</gene>
<dbReference type="PANTHER" id="PTHR43477:SF1">
    <property type="entry name" value="DIHYDROANTICAPSIN 7-DEHYDROGENASE"/>
    <property type="match status" value="1"/>
</dbReference>
<dbReference type="PRINTS" id="PR00080">
    <property type="entry name" value="SDRFAMILY"/>
</dbReference>
<dbReference type="Gene3D" id="3.40.50.720">
    <property type="entry name" value="NAD(P)-binding Rossmann-like Domain"/>
    <property type="match status" value="1"/>
</dbReference>
<name>A0ABN1R8P5_9ACTN</name>
<dbReference type="InterPro" id="IPR057326">
    <property type="entry name" value="KR_dom"/>
</dbReference>
<dbReference type="InterPro" id="IPR002347">
    <property type="entry name" value="SDR_fam"/>
</dbReference>
<dbReference type="InterPro" id="IPR036291">
    <property type="entry name" value="NAD(P)-bd_dom_sf"/>
</dbReference>
<dbReference type="CDD" id="cd05233">
    <property type="entry name" value="SDR_c"/>
    <property type="match status" value="1"/>
</dbReference>
<evidence type="ECO:0000256" key="1">
    <source>
        <dbReference type="ARBA" id="ARBA00006484"/>
    </source>
</evidence>
<dbReference type="NCBIfam" id="NF005559">
    <property type="entry name" value="PRK07231.1"/>
    <property type="match status" value="1"/>
</dbReference>
<proteinExistence type="inferred from homology"/>
<evidence type="ECO:0000313" key="4">
    <source>
        <dbReference type="EMBL" id="GAA0953495.1"/>
    </source>
</evidence>
<evidence type="ECO:0000256" key="2">
    <source>
        <dbReference type="ARBA" id="ARBA00023002"/>
    </source>
</evidence>
<keyword evidence="2" id="KW-0560">Oxidoreductase</keyword>
<dbReference type="EMBL" id="BAAAHQ010000058">
    <property type="protein sequence ID" value="GAA0953495.1"/>
    <property type="molecule type" value="Genomic_DNA"/>
</dbReference>
<dbReference type="PRINTS" id="PR00081">
    <property type="entry name" value="GDHRDH"/>
</dbReference>
<feature type="domain" description="Ketoreductase" evidence="3">
    <location>
        <begin position="15"/>
        <end position="191"/>
    </location>
</feature>
<protein>
    <submittedName>
        <fullName evidence="4">SDR family oxidoreductase</fullName>
    </submittedName>
</protein>
<accession>A0ABN1R8P5</accession>
<dbReference type="Pfam" id="PF13561">
    <property type="entry name" value="adh_short_C2"/>
    <property type="match status" value="1"/>
</dbReference>
<reference evidence="4 5" key="1">
    <citation type="journal article" date="2019" name="Int. J. Syst. Evol. Microbiol.">
        <title>The Global Catalogue of Microorganisms (GCM) 10K type strain sequencing project: providing services to taxonomists for standard genome sequencing and annotation.</title>
        <authorList>
            <consortium name="The Broad Institute Genomics Platform"/>
            <consortium name="The Broad Institute Genome Sequencing Center for Infectious Disease"/>
            <person name="Wu L."/>
            <person name="Ma J."/>
        </authorList>
    </citation>
    <scope>NUCLEOTIDE SEQUENCE [LARGE SCALE GENOMIC DNA]</scope>
    <source>
        <strain evidence="4 5">JCM 11136</strain>
    </source>
</reference>
<dbReference type="PANTHER" id="PTHR43477">
    <property type="entry name" value="DIHYDROANTICAPSIN 7-DEHYDROGENASE"/>
    <property type="match status" value="1"/>
</dbReference>
<evidence type="ECO:0000259" key="3">
    <source>
        <dbReference type="SMART" id="SM00822"/>
    </source>
</evidence>
<comment type="similarity">
    <text evidence="1">Belongs to the short-chain dehydrogenases/reductases (SDR) family.</text>
</comment>
<dbReference type="InterPro" id="IPR051122">
    <property type="entry name" value="SDR_DHRS6-like"/>
</dbReference>
<dbReference type="SUPFAM" id="SSF51735">
    <property type="entry name" value="NAD(P)-binding Rossmann-fold domains"/>
    <property type="match status" value="1"/>
</dbReference>
<comment type="caution">
    <text evidence="4">The sequence shown here is derived from an EMBL/GenBank/DDBJ whole genome shotgun (WGS) entry which is preliminary data.</text>
</comment>